<accession>A0AAD6BYR7</accession>
<evidence type="ECO:0000256" key="7">
    <source>
        <dbReference type="ARBA" id="ARBA00023288"/>
    </source>
</evidence>
<dbReference type="Proteomes" id="UP001213681">
    <property type="component" value="Unassembled WGS sequence"/>
</dbReference>
<dbReference type="EMBL" id="JAPVEA010000008">
    <property type="protein sequence ID" value="KAJ5439100.1"/>
    <property type="molecule type" value="Genomic_DNA"/>
</dbReference>
<comment type="subcellular location">
    <subcellularLocation>
        <location evidence="1">Cell membrane</location>
        <topology evidence="1">Lipid-anchor</topology>
        <topology evidence="1">GPI-anchor</topology>
    </subcellularLocation>
</comment>
<evidence type="ECO:0000256" key="5">
    <source>
        <dbReference type="ARBA" id="ARBA00023136"/>
    </source>
</evidence>
<dbReference type="Pfam" id="PF20238">
    <property type="entry name" value="BIM1-like_dom"/>
    <property type="match status" value="1"/>
</dbReference>
<name>A0AAD6BYR7_9EURO</name>
<feature type="signal peptide" evidence="9">
    <location>
        <begin position="1"/>
        <end position="16"/>
    </location>
</feature>
<evidence type="ECO:0000256" key="9">
    <source>
        <dbReference type="SAM" id="SignalP"/>
    </source>
</evidence>
<dbReference type="PANTHER" id="PTHR34992">
    <property type="entry name" value="HYPHAL ANASTAMOSIS-7 PROTEIN"/>
    <property type="match status" value="1"/>
</dbReference>
<dbReference type="InterPro" id="IPR046530">
    <property type="entry name" value="BIM1-like_dom"/>
</dbReference>
<feature type="compositionally biased region" description="Low complexity" evidence="8">
    <location>
        <begin position="178"/>
        <end position="201"/>
    </location>
</feature>
<evidence type="ECO:0000256" key="1">
    <source>
        <dbReference type="ARBA" id="ARBA00004609"/>
    </source>
</evidence>
<keyword evidence="6" id="KW-0325">Glycoprotein</keyword>
<dbReference type="GO" id="GO:0098552">
    <property type="term" value="C:side of membrane"/>
    <property type="evidence" value="ECO:0007669"/>
    <property type="project" value="UniProtKB-KW"/>
</dbReference>
<feature type="region of interest" description="Disordered" evidence="8">
    <location>
        <begin position="172"/>
        <end position="202"/>
    </location>
</feature>
<dbReference type="GO" id="GO:0005886">
    <property type="term" value="C:plasma membrane"/>
    <property type="evidence" value="ECO:0007669"/>
    <property type="project" value="UniProtKB-SubCell"/>
</dbReference>
<evidence type="ECO:0000256" key="8">
    <source>
        <dbReference type="SAM" id="MobiDB-lite"/>
    </source>
</evidence>
<dbReference type="AlphaFoldDB" id="A0AAD6BYR7"/>
<evidence type="ECO:0000256" key="6">
    <source>
        <dbReference type="ARBA" id="ARBA00023180"/>
    </source>
</evidence>
<keyword evidence="4 9" id="KW-0732">Signal</keyword>
<sequence>MKFSLLTLALAPLATAHFLLQYPTSRGFDEDIMPEFPCGGMSQSSNRTQLPISGSFPLALKMGHSQTAVEVLLALGSNPGDNYNVTLVHTFQVVGLGEFCLPHVEFSSDVLGVNITDGMNATIQVQSNGDPSGGLYACADVQFSSSVTYSEPSSCTNNTNVVASAFPSAAAQRNANESTSTGDAQGSSSGSSSSNTTSSTSKGAAVPLQTAAWGMLGVAVAGGLAVL</sequence>
<evidence type="ECO:0000256" key="2">
    <source>
        <dbReference type="ARBA" id="ARBA00022475"/>
    </source>
</evidence>
<keyword evidence="12" id="KW-1185">Reference proteome</keyword>
<keyword evidence="5" id="KW-0472">Membrane</keyword>
<dbReference type="PANTHER" id="PTHR34992:SF1">
    <property type="entry name" value="COPPER ACQUISITION FACTOR BIM1-LIKE DOMAIN-CONTAINING PROTEIN"/>
    <property type="match status" value="1"/>
</dbReference>
<dbReference type="RefSeq" id="XP_056762329.1">
    <property type="nucleotide sequence ID" value="XM_056913480.1"/>
</dbReference>
<keyword evidence="7" id="KW-0449">Lipoprotein</keyword>
<keyword evidence="2" id="KW-1003">Cell membrane</keyword>
<organism evidence="11 12">
    <name type="scientific">Penicillium daleae</name>
    <dbReference type="NCBI Taxonomy" id="63821"/>
    <lineage>
        <taxon>Eukaryota</taxon>
        <taxon>Fungi</taxon>
        <taxon>Dikarya</taxon>
        <taxon>Ascomycota</taxon>
        <taxon>Pezizomycotina</taxon>
        <taxon>Eurotiomycetes</taxon>
        <taxon>Eurotiomycetidae</taxon>
        <taxon>Eurotiales</taxon>
        <taxon>Aspergillaceae</taxon>
        <taxon>Penicillium</taxon>
    </lineage>
</organism>
<keyword evidence="3" id="KW-0336">GPI-anchor</keyword>
<reference evidence="11" key="2">
    <citation type="journal article" date="2023" name="IMA Fungus">
        <title>Comparative genomic study of the Penicillium genus elucidates a diverse pangenome and 15 lateral gene transfer events.</title>
        <authorList>
            <person name="Petersen C."/>
            <person name="Sorensen T."/>
            <person name="Nielsen M.R."/>
            <person name="Sondergaard T.E."/>
            <person name="Sorensen J.L."/>
            <person name="Fitzpatrick D.A."/>
            <person name="Frisvad J.C."/>
            <person name="Nielsen K.L."/>
        </authorList>
    </citation>
    <scope>NUCLEOTIDE SEQUENCE</scope>
    <source>
        <strain evidence="11">IBT 16125</strain>
    </source>
</reference>
<dbReference type="GeneID" id="81603723"/>
<gene>
    <name evidence="11" type="ORF">N7458_010098</name>
</gene>
<evidence type="ECO:0000259" key="10">
    <source>
        <dbReference type="Pfam" id="PF20238"/>
    </source>
</evidence>
<evidence type="ECO:0000313" key="11">
    <source>
        <dbReference type="EMBL" id="KAJ5439100.1"/>
    </source>
</evidence>
<feature type="domain" description="Copper acquisition factor BIM1-like" evidence="10">
    <location>
        <begin position="16"/>
        <end position="159"/>
    </location>
</feature>
<comment type="caution">
    <text evidence="11">The sequence shown here is derived from an EMBL/GenBank/DDBJ whole genome shotgun (WGS) entry which is preliminary data.</text>
</comment>
<evidence type="ECO:0000256" key="4">
    <source>
        <dbReference type="ARBA" id="ARBA00022729"/>
    </source>
</evidence>
<evidence type="ECO:0000256" key="3">
    <source>
        <dbReference type="ARBA" id="ARBA00022622"/>
    </source>
</evidence>
<proteinExistence type="predicted"/>
<dbReference type="CDD" id="cd21176">
    <property type="entry name" value="LPMO_auxiliary-like"/>
    <property type="match status" value="1"/>
</dbReference>
<evidence type="ECO:0000313" key="12">
    <source>
        <dbReference type="Proteomes" id="UP001213681"/>
    </source>
</evidence>
<reference evidence="11" key="1">
    <citation type="submission" date="2022-12" db="EMBL/GenBank/DDBJ databases">
        <authorList>
            <person name="Petersen C."/>
        </authorList>
    </citation>
    <scope>NUCLEOTIDE SEQUENCE</scope>
    <source>
        <strain evidence="11">IBT 16125</strain>
    </source>
</reference>
<protein>
    <recommendedName>
        <fullName evidence="10">Copper acquisition factor BIM1-like domain-containing protein</fullName>
    </recommendedName>
</protein>
<dbReference type="InterPro" id="IPR046936">
    <property type="entry name" value="BIM1-like"/>
</dbReference>
<feature type="chain" id="PRO_5041955594" description="Copper acquisition factor BIM1-like domain-containing protein" evidence="9">
    <location>
        <begin position="17"/>
        <end position="227"/>
    </location>
</feature>